<name>A0A561QH29_9HYPH</name>
<dbReference type="PANTHER" id="PTHR45138:SF9">
    <property type="entry name" value="DIGUANYLATE CYCLASE DGCM-RELATED"/>
    <property type="match status" value="1"/>
</dbReference>
<protein>
    <recommendedName>
        <fullName evidence="1">diguanylate cyclase</fullName>
        <ecNumber evidence="1">2.7.7.65</ecNumber>
    </recommendedName>
</protein>
<dbReference type="NCBIfam" id="TIGR00254">
    <property type="entry name" value="GGDEF"/>
    <property type="match status" value="1"/>
</dbReference>
<comment type="catalytic activity">
    <reaction evidence="2">
        <text>2 GTP = 3',3'-c-di-GMP + 2 diphosphate</text>
        <dbReference type="Rhea" id="RHEA:24898"/>
        <dbReference type="ChEBI" id="CHEBI:33019"/>
        <dbReference type="ChEBI" id="CHEBI:37565"/>
        <dbReference type="ChEBI" id="CHEBI:58805"/>
        <dbReference type="EC" id="2.7.7.65"/>
    </reaction>
</comment>
<keyword evidence="6" id="KW-1185">Reference proteome</keyword>
<feature type="transmembrane region" description="Helical" evidence="3">
    <location>
        <begin position="169"/>
        <end position="191"/>
    </location>
</feature>
<evidence type="ECO:0000313" key="5">
    <source>
        <dbReference type="EMBL" id="TWF49663.1"/>
    </source>
</evidence>
<dbReference type="Proteomes" id="UP000320653">
    <property type="component" value="Unassembled WGS sequence"/>
</dbReference>
<dbReference type="GO" id="GO:0043709">
    <property type="term" value="P:cell adhesion involved in single-species biofilm formation"/>
    <property type="evidence" value="ECO:0007669"/>
    <property type="project" value="TreeGrafter"/>
</dbReference>
<keyword evidence="3" id="KW-1133">Transmembrane helix</keyword>
<dbReference type="SMART" id="SM00267">
    <property type="entry name" value="GGDEF"/>
    <property type="match status" value="1"/>
</dbReference>
<evidence type="ECO:0000256" key="1">
    <source>
        <dbReference type="ARBA" id="ARBA00012528"/>
    </source>
</evidence>
<dbReference type="InterPro" id="IPR050469">
    <property type="entry name" value="Diguanylate_Cyclase"/>
</dbReference>
<dbReference type="GO" id="GO:1902201">
    <property type="term" value="P:negative regulation of bacterial-type flagellum-dependent cell motility"/>
    <property type="evidence" value="ECO:0007669"/>
    <property type="project" value="TreeGrafter"/>
</dbReference>
<organism evidence="5 6">
    <name type="scientific">Neorhizobium alkalisoli</name>
    <dbReference type="NCBI Taxonomy" id="528178"/>
    <lineage>
        <taxon>Bacteria</taxon>
        <taxon>Pseudomonadati</taxon>
        <taxon>Pseudomonadota</taxon>
        <taxon>Alphaproteobacteria</taxon>
        <taxon>Hyphomicrobiales</taxon>
        <taxon>Rhizobiaceae</taxon>
        <taxon>Rhizobium/Agrobacterium group</taxon>
        <taxon>Neorhizobium</taxon>
    </lineage>
</organism>
<dbReference type="AlphaFoldDB" id="A0A561QH29"/>
<dbReference type="EMBL" id="VIWP01000007">
    <property type="protein sequence ID" value="TWF49663.1"/>
    <property type="molecule type" value="Genomic_DNA"/>
</dbReference>
<gene>
    <name evidence="5" type="ORF">FHW37_10729</name>
</gene>
<keyword evidence="3" id="KW-0472">Membrane</keyword>
<feature type="transmembrane region" description="Helical" evidence="3">
    <location>
        <begin position="53"/>
        <end position="73"/>
    </location>
</feature>
<feature type="transmembrane region" description="Helical" evidence="3">
    <location>
        <begin position="20"/>
        <end position="41"/>
    </location>
</feature>
<dbReference type="InterPro" id="IPR029787">
    <property type="entry name" value="Nucleotide_cyclase"/>
</dbReference>
<comment type="caution">
    <text evidence="5">The sequence shown here is derived from an EMBL/GenBank/DDBJ whole genome shotgun (WGS) entry which is preliminary data.</text>
</comment>
<feature type="transmembrane region" description="Helical" evidence="3">
    <location>
        <begin position="107"/>
        <end position="127"/>
    </location>
</feature>
<feature type="transmembrane region" description="Helical" evidence="3">
    <location>
        <begin position="203"/>
        <end position="228"/>
    </location>
</feature>
<dbReference type="GO" id="GO:0052621">
    <property type="term" value="F:diguanylate cyclase activity"/>
    <property type="evidence" value="ECO:0007669"/>
    <property type="project" value="UniProtKB-EC"/>
</dbReference>
<dbReference type="Pfam" id="PF00990">
    <property type="entry name" value="GGDEF"/>
    <property type="match status" value="1"/>
</dbReference>
<keyword evidence="3" id="KW-0812">Transmembrane</keyword>
<dbReference type="EC" id="2.7.7.65" evidence="1"/>
<feature type="domain" description="GGDEF" evidence="4">
    <location>
        <begin position="266"/>
        <end position="397"/>
    </location>
</feature>
<evidence type="ECO:0000259" key="4">
    <source>
        <dbReference type="PROSITE" id="PS50887"/>
    </source>
</evidence>
<reference evidence="5 6" key="1">
    <citation type="submission" date="2019-06" db="EMBL/GenBank/DDBJ databases">
        <title>Sorghum-associated microbial communities from plants grown in Nebraska, USA.</title>
        <authorList>
            <person name="Schachtman D."/>
        </authorList>
    </citation>
    <scope>NUCLEOTIDE SEQUENCE [LARGE SCALE GENOMIC DNA]</scope>
    <source>
        <strain evidence="5 6">1225</strain>
    </source>
</reference>
<dbReference type="FunFam" id="3.30.70.270:FF:000001">
    <property type="entry name" value="Diguanylate cyclase domain protein"/>
    <property type="match status" value="1"/>
</dbReference>
<accession>A0A561QH29</accession>
<dbReference type="InterPro" id="IPR000160">
    <property type="entry name" value="GGDEF_dom"/>
</dbReference>
<dbReference type="PANTHER" id="PTHR45138">
    <property type="entry name" value="REGULATORY COMPONENTS OF SENSORY TRANSDUCTION SYSTEM"/>
    <property type="match status" value="1"/>
</dbReference>
<dbReference type="PROSITE" id="PS50887">
    <property type="entry name" value="GGDEF"/>
    <property type="match status" value="1"/>
</dbReference>
<evidence type="ECO:0000256" key="2">
    <source>
        <dbReference type="ARBA" id="ARBA00034247"/>
    </source>
</evidence>
<dbReference type="CDD" id="cd01949">
    <property type="entry name" value="GGDEF"/>
    <property type="match status" value="1"/>
</dbReference>
<dbReference type="SUPFAM" id="SSF55073">
    <property type="entry name" value="Nucleotide cyclase"/>
    <property type="match status" value="1"/>
</dbReference>
<dbReference type="InterPro" id="IPR043128">
    <property type="entry name" value="Rev_trsase/Diguanyl_cyclase"/>
</dbReference>
<proteinExistence type="predicted"/>
<evidence type="ECO:0000313" key="6">
    <source>
        <dbReference type="Proteomes" id="UP000320653"/>
    </source>
</evidence>
<dbReference type="GO" id="GO:0005886">
    <property type="term" value="C:plasma membrane"/>
    <property type="evidence" value="ECO:0007669"/>
    <property type="project" value="TreeGrafter"/>
</dbReference>
<feature type="transmembrane region" description="Helical" evidence="3">
    <location>
        <begin position="79"/>
        <end position="100"/>
    </location>
</feature>
<evidence type="ECO:0000256" key="3">
    <source>
        <dbReference type="SAM" id="Phobius"/>
    </source>
</evidence>
<feature type="transmembrane region" description="Helical" evidence="3">
    <location>
        <begin position="139"/>
        <end position="157"/>
    </location>
</feature>
<dbReference type="Gene3D" id="3.30.70.270">
    <property type="match status" value="1"/>
</dbReference>
<sequence length="410" mass="43846">MYGLNSDISFLHIDGFMNGAVFFLAVNFIVAICFSAVFAVVSTRSLSRAAARWFAAGFGIASLSALCELLIAYADYQMVWAVGAFLTVLGGMLLLLVGICRLYGRPIPWLLIGGFFLASAIECILIYPLQRGTPLQAFAYQTPFALVILASSVVVLFSARRLPIDRGLFVLLLVTGLHFFAKAGLAVLVGAGSIARDYVHTNYALISQSATAVLMVSVGLTLLSVLVLEIMADERSASEMDALSGIANRRGFERGVKAAIAAASSYPHAVVLCDLDHFKRINDTFGHHGGDAVIESFGALLRSSAPSGAILGRIGGEEFAVFLPKTTVEVAALFAQALRAGTMTMSVAGIPSLNVTGSFGVAHLTAPDQSEQMFRQADMALYEAKRSGRNCVRQANQDPHVRHVHLRPIK</sequence>